<name>A0A0Z8UVG7_STRSU</name>
<dbReference type="Proteomes" id="UP000075182">
    <property type="component" value="Unassembled WGS sequence"/>
</dbReference>
<dbReference type="AlphaFoldDB" id="A0A0Z8UVG7"/>
<organism evidence="1 2">
    <name type="scientific">Streptococcus suis</name>
    <dbReference type="NCBI Taxonomy" id="1307"/>
    <lineage>
        <taxon>Bacteria</taxon>
        <taxon>Bacillati</taxon>
        <taxon>Bacillota</taxon>
        <taxon>Bacilli</taxon>
        <taxon>Lactobacillales</taxon>
        <taxon>Streptococcaceae</taxon>
        <taxon>Streptococcus</taxon>
    </lineage>
</organism>
<evidence type="ECO:0000313" key="1">
    <source>
        <dbReference type="EMBL" id="CYX44601.1"/>
    </source>
</evidence>
<accession>A0A0Z8UVG7</accession>
<sequence length="230" mass="25668">MQSLKVDGVSTSTIAGCILTKLGEDRASSPRFIEETVFGMNGTNRSIEAYNEYEREIGFHCNSFEAVKKIIGFFKGNNKRLELWHIPRSYYLFDYKGGSWKMNTVFSWDVTVTLSIKPFRYLAGVTDIQLQSNGTLHNAGDVFSEPQITVFGSGATRLTIGNQVMHLNLDTKSVIECQHGKQNVYDKNGNIKNSIRISGAFFEIPVGSSGVVLGPGITRVEIVPRWRCEV</sequence>
<evidence type="ECO:0000313" key="2">
    <source>
        <dbReference type="Proteomes" id="UP000075182"/>
    </source>
</evidence>
<dbReference type="RefSeq" id="WP_044752320.1">
    <property type="nucleotide sequence ID" value="NZ_CEGV01000015.1"/>
</dbReference>
<proteinExistence type="predicted"/>
<reference evidence="1 2" key="1">
    <citation type="submission" date="2016-02" db="EMBL/GenBank/DDBJ databases">
        <authorList>
            <consortium name="Pathogen Informatics"/>
        </authorList>
    </citation>
    <scope>NUCLEOTIDE SEQUENCE [LARGE SCALE GENOMIC DNA]</scope>
    <source>
        <strain evidence="1 2">SS999</strain>
    </source>
</reference>
<gene>
    <name evidence="1" type="ORF">ERS132536_00323</name>
</gene>
<protein>
    <submittedName>
        <fullName evidence="1">Phage protein</fullName>
    </submittedName>
</protein>
<dbReference type="EMBL" id="FIMD01000001">
    <property type="protein sequence ID" value="CYX44601.1"/>
    <property type="molecule type" value="Genomic_DNA"/>
</dbReference>